<keyword evidence="3 6" id="KW-0378">Hydrolase</keyword>
<keyword evidence="8" id="KW-0472">Membrane</keyword>
<dbReference type="PROSITE" id="PS01095">
    <property type="entry name" value="GH18_1"/>
    <property type="match status" value="1"/>
</dbReference>
<dbReference type="InterPro" id="IPR011583">
    <property type="entry name" value="Chitinase_II/V-like_cat"/>
</dbReference>
<dbReference type="SUPFAM" id="SSF51445">
    <property type="entry name" value="(Trans)glycosidases"/>
    <property type="match status" value="1"/>
</dbReference>
<accession>A0A1F7SWV5</accession>
<organism evidence="10 11">
    <name type="scientific">Candidatus Shapirobacteria bacterium RIFOXYB1_FULL_38_38</name>
    <dbReference type="NCBI Taxonomy" id="1802151"/>
    <lineage>
        <taxon>Bacteria</taxon>
        <taxon>Candidatus Shapironibacteriota</taxon>
    </lineage>
</organism>
<dbReference type="GO" id="GO:0008061">
    <property type="term" value="F:chitin binding"/>
    <property type="evidence" value="ECO:0007669"/>
    <property type="project" value="InterPro"/>
</dbReference>
<evidence type="ECO:0000256" key="5">
    <source>
        <dbReference type="ARBA" id="ARBA00023295"/>
    </source>
</evidence>
<dbReference type="InterPro" id="IPR001579">
    <property type="entry name" value="Glyco_hydro_18_chit_AS"/>
</dbReference>
<evidence type="ECO:0000256" key="2">
    <source>
        <dbReference type="ARBA" id="ARBA00012729"/>
    </source>
</evidence>
<dbReference type="Gene3D" id="3.10.50.10">
    <property type="match status" value="1"/>
</dbReference>
<evidence type="ECO:0000259" key="9">
    <source>
        <dbReference type="PROSITE" id="PS51910"/>
    </source>
</evidence>
<dbReference type="PROSITE" id="PS51910">
    <property type="entry name" value="GH18_2"/>
    <property type="match status" value="1"/>
</dbReference>
<feature type="transmembrane region" description="Helical" evidence="8">
    <location>
        <begin position="7"/>
        <end position="27"/>
    </location>
</feature>
<keyword evidence="4" id="KW-0119">Carbohydrate metabolism</keyword>
<dbReference type="InterPro" id="IPR050314">
    <property type="entry name" value="Glycosyl_Hydrlase_18"/>
</dbReference>
<dbReference type="PANTHER" id="PTHR11177:SF317">
    <property type="entry name" value="CHITINASE 12-RELATED"/>
    <property type="match status" value="1"/>
</dbReference>
<dbReference type="GO" id="GO:0006032">
    <property type="term" value="P:chitin catabolic process"/>
    <property type="evidence" value="ECO:0007669"/>
    <property type="project" value="UniProtKB-KW"/>
</dbReference>
<dbReference type="Gene3D" id="3.20.20.80">
    <property type="entry name" value="Glycosidases"/>
    <property type="match status" value="1"/>
</dbReference>
<dbReference type="InterPro" id="IPR017853">
    <property type="entry name" value="GH"/>
</dbReference>
<proteinExistence type="inferred from homology"/>
<keyword evidence="5 6" id="KW-0326">Glycosidase</keyword>
<dbReference type="EMBL" id="MGDL01000007">
    <property type="protein sequence ID" value="OGL57677.1"/>
    <property type="molecule type" value="Genomic_DNA"/>
</dbReference>
<name>A0A1F7SWV5_9BACT</name>
<comment type="caution">
    <text evidence="10">The sequence shown here is derived from an EMBL/GenBank/DDBJ whole genome shotgun (WGS) entry which is preliminary data.</text>
</comment>
<dbReference type="Pfam" id="PF00704">
    <property type="entry name" value="Glyco_hydro_18"/>
    <property type="match status" value="1"/>
</dbReference>
<evidence type="ECO:0000313" key="11">
    <source>
        <dbReference type="Proteomes" id="UP000179812"/>
    </source>
</evidence>
<keyword evidence="4" id="KW-0146">Chitin degradation</keyword>
<dbReference type="GO" id="GO:0008843">
    <property type="term" value="F:endochitinase activity"/>
    <property type="evidence" value="ECO:0007669"/>
    <property type="project" value="UniProtKB-EC"/>
</dbReference>
<dbReference type="GO" id="GO:0005576">
    <property type="term" value="C:extracellular region"/>
    <property type="evidence" value="ECO:0007669"/>
    <property type="project" value="TreeGrafter"/>
</dbReference>
<reference evidence="10 11" key="1">
    <citation type="journal article" date="2016" name="Nat. Commun.">
        <title>Thousands of microbial genomes shed light on interconnected biogeochemical processes in an aquifer system.</title>
        <authorList>
            <person name="Anantharaman K."/>
            <person name="Brown C.T."/>
            <person name="Hug L.A."/>
            <person name="Sharon I."/>
            <person name="Castelle C.J."/>
            <person name="Probst A.J."/>
            <person name="Thomas B.C."/>
            <person name="Singh A."/>
            <person name="Wilkins M.J."/>
            <person name="Karaoz U."/>
            <person name="Brodie E.L."/>
            <person name="Williams K.H."/>
            <person name="Hubbard S.S."/>
            <person name="Banfield J.F."/>
        </authorList>
    </citation>
    <scope>NUCLEOTIDE SEQUENCE [LARGE SCALE GENOMIC DNA]</scope>
</reference>
<keyword evidence="8" id="KW-0812">Transmembrane</keyword>
<keyword evidence="4" id="KW-0624">Polysaccharide degradation</keyword>
<comment type="similarity">
    <text evidence="7">Belongs to the glycosyl hydrolase 18 family.</text>
</comment>
<dbReference type="Proteomes" id="UP000179812">
    <property type="component" value="Unassembled WGS sequence"/>
</dbReference>
<dbReference type="AlphaFoldDB" id="A0A1F7SWV5"/>
<dbReference type="EC" id="3.2.1.14" evidence="2"/>
<evidence type="ECO:0000256" key="7">
    <source>
        <dbReference type="RuleBase" id="RU004453"/>
    </source>
</evidence>
<evidence type="ECO:0000256" key="3">
    <source>
        <dbReference type="ARBA" id="ARBA00022801"/>
    </source>
</evidence>
<evidence type="ECO:0000256" key="4">
    <source>
        <dbReference type="ARBA" id="ARBA00023024"/>
    </source>
</evidence>
<evidence type="ECO:0000256" key="8">
    <source>
        <dbReference type="SAM" id="Phobius"/>
    </source>
</evidence>
<evidence type="ECO:0000256" key="1">
    <source>
        <dbReference type="ARBA" id="ARBA00000822"/>
    </source>
</evidence>
<keyword evidence="8" id="KW-1133">Transmembrane helix</keyword>
<dbReference type="InterPro" id="IPR029070">
    <property type="entry name" value="Chitinase_insertion_sf"/>
</dbReference>
<evidence type="ECO:0000256" key="6">
    <source>
        <dbReference type="RuleBase" id="RU000489"/>
    </source>
</evidence>
<comment type="catalytic activity">
    <reaction evidence="1">
        <text>Random endo-hydrolysis of N-acetyl-beta-D-glucosaminide (1-&gt;4)-beta-linkages in chitin and chitodextrins.</text>
        <dbReference type="EC" id="3.2.1.14"/>
    </reaction>
</comment>
<evidence type="ECO:0000313" key="10">
    <source>
        <dbReference type="EMBL" id="OGL57677.1"/>
    </source>
</evidence>
<dbReference type="InterPro" id="IPR001223">
    <property type="entry name" value="Glyco_hydro18_cat"/>
</dbReference>
<gene>
    <name evidence="10" type="ORF">A2367_00885</name>
</gene>
<dbReference type="PANTHER" id="PTHR11177">
    <property type="entry name" value="CHITINASE"/>
    <property type="match status" value="1"/>
</dbReference>
<dbReference type="GO" id="GO:0005975">
    <property type="term" value="P:carbohydrate metabolic process"/>
    <property type="evidence" value="ECO:0007669"/>
    <property type="project" value="InterPro"/>
</dbReference>
<feature type="domain" description="GH18" evidence="9">
    <location>
        <begin position="49"/>
        <end position="420"/>
    </location>
</feature>
<dbReference type="SMART" id="SM00636">
    <property type="entry name" value="Glyco_18"/>
    <property type="match status" value="1"/>
</dbReference>
<protein>
    <recommendedName>
        <fullName evidence="2">chitinase</fullName>
        <ecNumber evidence="2">3.2.1.14</ecNumber>
    </recommendedName>
</protein>
<sequence length="420" mass="47947">MKQMKTMGLKILILVLVVFLGVGWYEWFTGRWQIINPLSRKNKVSENKIEVVGFLPSWMVGKTRIYGDEVDSLIFLGVEVNSEGELVWDVQGKKINNEEYLKVKNNVAKNGGKNILGIKQFGDDNLDLLIGDKEKRDRLINELEGVVLAGNFDGVNVDFEYQSSPVKVMSDDFVMFLGELREANLGEISLDVFANTVIKGEKEGLDKLLNNLDQLIVMGYDFHRPGSNYAGPVAPIGSGMGEPSLGDVVNRINLEQLNRKKMVLALPLYGYEWRTEDENYGSKVVPGYSQMASYKRAGDLLKDEDYKVVDMKEVDVKDMSELEPGVIRLYFDEIAKSPWMVYKEEVTKTERQRISKYSTRTRLVTVTSEEYYQIYFENLVSMKYKFDLIKENGLGGLGFWALGYEGEESEVWRELEKIVN</sequence>